<dbReference type="InterPro" id="IPR006638">
    <property type="entry name" value="Elp3/MiaA/NifB-like_rSAM"/>
</dbReference>
<feature type="binding site" evidence="16">
    <location>
        <position position="340"/>
    </location>
    <ligand>
        <name>S-adenosyl-L-methionine</name>
        <dbReference type="ChEBI" id="CHEBI:59789"/>
        <label>1</label>
    </ligand>
</feature>
<dbReference type="PIRSF" id="PIRSF000167">
    <property type="entry name" value="HemN"/>
    <property type="match status" value="1"/>
</dbReference>
<evidence type="ECO:0000256" key="12">
    <source>
        <dbReference type="ARBA" id="ARBA00023244"/>
    </source>
</evidence>
<gene>
    <name evidence="19" type="ORF">B0T45_05530</name>
</gene>
<keyword evidence="12 15" id="KW-0627">Porphyrin biosynthesis</keyword>
<dbReference type="GO" id="GO:0004109">
    <property type="term" value="F:coproporphyrinogen oxidase activity"/>
    <property type="evidence" value="ECO:0007669"/>
    <property type="project" value="InterPro"/>
</dbReference>
<keyword evidence="7 15" id="KW-0949">S-adenosyl-L-methionine</keyword>
<dbReference type="GO" id="GO:0051539">
    <property type="term" value="F:4 iron, 4 sulfur cluster binding"/>
    <property type="evidence" value="ECO:0007669"/>
    <property type="project" value="UniProtKB-KW"/>
</dbReference>
<keyword evidence="8 15" id="KW-0479">Metal-binding</keyword>
<dbReference type="PANTHER" id="PTHR13932">
    <property type="entry name" value="COPROPORPHYRINIGEN III OXIDASE"/>
    <property type="match status" value="1"/>
</dbReference>
<comment type="similarity">
    <text evidence="3 15">Belongs to the anaerobic coproporphyrinogen-III oxidase family.</text>
</comment>
<evidence type="ECO:0000256" key="2">
    <source>
        <dbReference type="ARBA" id="ARBA00004785"/>
    </source>
</evidence>
<evidence type="ECO:0000313" key="19">
    <source>
        <dbReference type="EMBL" id="OQS42822.1"/>
    </source>
</evidence>
<dbReference type="SFLD" id="SFLDG01065">
    <property type="entry name" value="anaerobic_coproporphyrinogen-I"/>
    <property type="match status" value="1"/>
</dbReference>
<evidence type="ECO:0000256" key="10">
    <source>
        <dbReference type="ARBA" id="ARBA00023004"/>
    </source>
</evidence>
<dbReference type="Gene3D" id="1.10.10.920">
    <property type="match status" value="1"/>
</dbReference>
<feature type="binding site" evidence="16">
    <location>
        <begin position="78"/>
        <end position="80"/>
    </location>
    <ligand>
        <name>S-adenosyl-L-methionine</name>
        <dbReference type="ChEBI" id="CHEBI:59789"/>
        <label>2</label>
    </ligand>
</feature>
<comment type="subunit">
    <text evidence="4">Monomer.</text>
</comment>
<dbReference type="PROSITE" id="PS51918">
    <property type="entry name" value="RADICAL_SAM"/>
    <property type="match status" value="1"/>
</dbReference>
<evidence type="ECO:0000256" key="16">
    <source>
        <dbReference type="PIRSR" id="PIRSR000167-1"/>
    </source>
</evidence>
<keyword evidence="5 15" id="KW-0004">4Fe-4S</keyword>
<comment type="pathway">
    <text evidence="2 15">Porphyrin-containing compound metabolism; protoporphyrin-IX biosynthesis; protoporphyrinogen-IX from coproporphyrinogen-III (AdoMet route): step 1/1.</text>
</comment>
<evidence type="ECO:0000256" key="11">
    <source>
        <dbReference type="ARBA" id="ARBA00023014"/>
    </source>
</evidence>
<dbReference type="UniPathway" id="UPA00251">
    <property type="reaction ID" value="UER00323"/>
</dbReference>
<dbReference type="SFLD" id="SFLDS00029">
    <property type="entry name" value="Radical_SAM"/>
    <property type="match status" value="1"/>
</dbReference>
<dbReference type="SUPFAM" id="SSF102114">
    <property type="entry name" value="Radical SAM enzymes"/>
    <property type="match status" value="1"/>
</dbReference>
<evidence type="ECO:0000256" key="13">
    <source>
        <dbReference type="ARBA" id="ARBA00024295"/>
    </source>
</evidence>
<dbReference type="GO" id="GO:0051989">
    <property type="term" value="F:coproporphyrinogen dehydrogenase activity"/>
    <property type="evidence" value="ECO:0007669"/>
    <property type="project" value="UniProtKB-EC"/>
</dbReference>
<evidence type="ECO:0000313" key="20">
    <source>
        <dbReference type="Proteomes" id="UP000192721"/>
    </source>
</evidence>
<dbReference type="FunFam" id="1.10.10.920:FF:000001">
    <property type="entry name" value="Coproporphyrinogen-III oxidase"/>
    <property type="match status" value="1"/>
</dbReference>
<feature type="binding site" evidence="16">
    <location>
        <position position="220"/>
    </location>
    <ligand>
        <name>S-adenosyl-L-methionine</name>
        <dbReference type="ChEBI" id="CHEBI:59789"/>
        <label>2</label>
    </ligand>
</feature>
<dbReference type="InterPro" id="IPR004558">
    <property type="entry name" value="Coprogen_oxidase_HemN"/>
</dbReference>
<protein>
    <recommendedName>
        <fullName evidence="15">Coproporphyrinogen-III oxidase</fullName>
        <ecNumber evidence="15">1.3.98.3</ecNumber>
    </recommendedName>
</protein>
<dbReference type="Proteomes" id="UP000192721">
    <property type="component" value="Unassembled WGS sequence"/>
</dbReference>
<sequence length="468" mass="53032">MKTTHPFSPAHFEFDRALIERLDGTGPRYTSYPTADRFTPGFAERDYIHWLRQRSIGANRKPLSLYAHIPFCNTICYYCGCNKIITKDSGKADLYLDYLEKEVQMVASCLGCREQVIQLHFGGGTPTFLSDAQLERLMTLLKTHFEFLKEGEYSIEIDPRKVSAATIFKLAELGFNRISVGIQDFEPAVQQAVNRVQSEAETLEVIQAARDAGFKSVSVDLIYGLPLQTRESVRRTLDKVIAIGPDRLALYNYAHLPTVFMPQRRINEADLPSPETKLDILQDSVQRLADAGYVFIGMDHFAKPDDELASALRQVRLQRNFQGYSTHADCDMIGLGVSSIGKVGPCYSQSAKDLDSYYAALDSGHLPVLRGLTLDNDDILRRSIIQGLMCRFSLSVEALEEIHGINFAEYFAEELPQIREYQQLGLLSFDGDFIMVEPKGRLLIRNIAMIFDKHLRERRTQARYSKTI</sequence>
<dbReference type="GO" id="GO:0046872">
    <property type="term" value="F:metal ion binding"/>
    <property type="evidence" value="ECO:0007669"/>
    <property type="project" value="UniProtKB-KW"/>
</dbReference>
<evidence type="ECO:0000256" key="14">
    <source>
        <dbReference type="ARBA" id="ARBA00048321"/>
    </source>
</evidence>
<dbReference type="InterPro" id="IPR007197">
    <property type="entry name" value="rSAM"/>
</dbReference>
<keyword evidence="10 15" id="KW-0408">Iron</keyword>
<dbReference type="FunFam" id="3.80.30.20:FF:000012">
    <property type="entry name" value="Coproporphyrinogen-III oxidase"/>
    <property type="match status" value="1"/>
</dbReference>
<dbReference type="EMBL" id="MUKV01000004">
    <property type="protein sequence ID" value="OQS42822.1"/>
    <property type="molecule type" value="Genomic_DNA"/>
</dbReference>
<feature type="binding site" evidence="16">
    <location>
        <position position="156"/>
    </location>
    <ligand>
        <name>S-adenosyl-L-methionine</name>
        <dbReference type="ChEBI" id="CHEBI:59789"/>
        <label>1</label>
    </ligand>
</feature>
<feature type="binding site" evidence="16">
    <location>
        <position position="183"/>
    </location>
    <ligand>
        <name>S-adenosyl-L-methionine</name>
        <dbReference type="ChEBI" id="CHEBI:59789"/>
        <label>2</label>
    </ligand>
</feature>
<dbReference type="GO" id="GO:0006782">
    <property type="term" value="P:protoporphyrinogen IX biosynthetic process"/>
    <property type="evidence" value="ECO:0007669"/>
    <property type="project" value="UniProtKB-UniPathway"/>
</dbReference>
<feature type="binding site" evidence="16">
    <location>
        <begin position="124"/>
        <end position="125"/>
    </location>
    <ligand>
        <name>S-adenosyl-L-methionine</name>
        <dbReference type="ChEBI" id="CHEBI:59789"/>
        <label>2</label>
    </ligand>
</feature>
<feature type="binding site" evidence="16">
    <location>
        <position position="66"/>
    </location>
    <ligand>
        <name>S-adenosyl-L-methionine</name>
        <dbReference type="ChEBI" id="CHEBI:59789"/>
        <label>1</label>
    </ligand>
</feature>
<dbReference type="InterPro" id="IPR013785">
    <property type="entry name" value="Aldolase_TIM"/>
</dbReference>
<dbReference type="NCBIfam" id="TIGR00538">
    <property type="entry name" value="hemN"/>
    <property type="match status" value="1"/>
</dbReference>
<evidence type="ECO:0000256" key="17">
    <source>
        <dbReference type="PIRSR" id="PIRSR000167-2"/>
    </source>
</evidence>
<evidence type="ECO:0000256" key="4">
    <source>
        <dbReference type="ARBA" id="ARBA00011245"/>
    </source>
</evidence>
<comment type="cofactor">
    <cofactor evidence="15 17">
        <name>[4Fe-4S] cluster</name>
        <dbReference type="ChEBI" id="CHEBI:49883"/>
    </cofactor>
    <text evidence="15 17">Binds 1 [4Fe-4S] cluster. The cluster is coordinated with 3 cysteines and an exchangeable S-adenosyl-L-methionine.</text>
</comment>
<feature type="domain" description="Radical SAM core" evidence="18">
    <location>
        <begin position="57"/>
        <end position="291"/>
    </location>
</feature>
<dbReference type="Gene3D" id="3.20.20.70">
    <property type="entry name" value="Aldolase class I"/>
    <property type="match status" value="1"/>
</dbReference>
<feature type="binding site" evidence="16">
    <location>
        <position position="123"/>
    </location>
    <ligand>
        <name>S-adenosyl-L-methionine</name>
        <dbReference type="ChEBI" id="CHEBI:59789"/>
        <label>1</label>
    </ligand>
</feature>
<comment type="caution">
    <text evidence="19">The sequence shown here is derived from an EMBL/GenBank/DDBJ whole genome shotgun (WGS) entry which is preliminary data.</text>
</comment>
<evidence type="ECO:0000259" key="18">
    <source>
        <dbReference type="PROSITE" id="PS51918"/>
    </source>
</evidence>
<evidence type="ECO:0000256" key="1">
    <source>
        <dbReference type="ARBA" id="ARBA00004496"/>
    </source>
</evidence>
<dbReference type="RefSeq" id="WP_081554841.1">
    <property type="nucleotide sequence ID" value="NZ_MUKV01000004.1"/>
</dbReference>
<reference evidence="19 20" key="1">
    <citation type="submission" date="2017-02" db="EMBL/GenBank/DDBJ databases">
        <title>Chromobacterium haemolyticum H5244.</title>
        <authorList>
            <person name="Gulvik C.A."/>
        </authorList>
    </citation>
    <scope>NUCLEOTIDE SEQUENCE [LARGE SCALE GENOMIC DNA]</scope>
    <source>
        <strain evidence="19 20">H5244</strain>
    </source>
</reference>
<proteinExistence type="inferred from homology"/>
<comment type="catalytic activity">
    <reaction evidence="14 15">
        <text>coproporphyrinogen III + 2 S-adenosyl-L-methionine = protoporphyrinogen IX + 2 5'-deoxyadenosine + 2 L-methionine + 2 CO2</text>
        <dbReference type="Rhea" id="RHEA:15425"/>
        <dbReference type="ChEBI" id="CHEBI:16526"/>
        <dbReference type="ChEBI" id="CHEBI:17319"/>
        <dbReference type="ChEBI" id="CHEBI:57307"/>
        <dbReference type="ChEBI" id="CHEBI:57309"/>
        <dbReference type="ChEBI" id="CHEBI:57844"/>
        <dbReference type="ChEBI" id="CHEBI:59789"/>
        <dbReference type="EC" id="1.3.98.3"/>
    </reaction>
</comment>
<dbReference type="EC" id="1.3.98.3" evidence="15"/>
<dbReference type="InterPro" id="IPR058240">
    <property type="entry name" value="rSAM_sf"/>
</dbReference>
<dbReference type="PANTHER" id="PTHR13932:SF6">
    <property type="entry name" value="OXYGEN-INDEPENDENT COPROPORPHYRINOGEN III OXIDASE"/>
    <property type="match status" value="1"/>
</dbReference>
<evidence type="ECO:0000256" key="3">
    <source>
        <dbReference type="ARBA" id="ARBA00005493"/>
    </source>
</evidence>
<evidence type="ECO:0000256" key="8">
    <source>
        <dbReference type="ARBA" id="ARBA00022723"/>
    </source>
</evidence>
<dbReference type="Pfam" id="PF06969">
    <property type="entry name" value="HemN_C"/>
    <property type="match status" value="1"/>
</dbReference>
<organism evidence="19 20">
    <name type="scientific">Chromobacterium haemolyticum</name>
    <dbReference type="NCBI Taxonomy" id="394935"/>
    <lineage>
        <taxon>Bacteria</taxon>
        <taxon>Pseudomonadati</taxon>
        <taxon>Pseudomonadota</taxon>
        <taxon>Betaproteobacteria</taxon>
        <taxon>Neisseriales</taxon>
        <taxon>Chromobacteriaceae</taxon>
        <taxon>Chromobacterium</taxon>
    </lineage>
</organism>
<comment type="function">
    <text evidence="13">Involved in the heme biosynthesis. Catalyzes the anaerobic oxidative decarboxylation of propionate groups of rings A and B of coproporphyrinogen III to yield the vinyl groups in protoporphyrinogen IX.</text>
</comment>
<feature type="binding site" evidence="16">
    <location>
        <position position="254"/>
    </location>
    <ligand>
        <name>S-adenosyl-L-methionine</name>
        <dbReference type="ChEBI" id="CHEBI:59789"/>
        <label>2</label>
    </ligand>
</feature>
<feature type="binding site" evidence="16">
    <location>
        <position position="195"/>
    </location>
    <ligand>
        <name>S-adenosyl-L-methionine</name>
        <dbReference type="ChEBI" id="CHEBI:59789"/>
        <label>2</label>
    </ligand>
</feature>
<dbReference type="AlphaFoldDB" id="A0A1W0D7J6"/>
<evidence type="ECO:0000256" key="9">
    <source>
        <dbReference type="ARBA" id="ARBA00023002"/>
    </source>
</evidence>
<keyword evidence="9 15" id="KW-0560">Oxidoreductase</keyword>
<comment type="subcellular location">
    <subcellularLocation>
        <location evidence="1 15">Cytoplasm</location>
    </subcellularLocation>
</comment>
<evidence type="ECO:0000256" key="7">
    <source>
        <dbReference type="ARBA" id="ARBA00022691"/>
    </source>
</evidence>
<keyword evidence="11 15" id="KW-0411">Iron-sulfur</keyword>
<feature type="binding site" evidence="17">
    <location>
        <position position="79"/>
    </location>
    <ligand>
        <name>[4Fe-4S] cluster</name>
        <dbReference type="ChEBI" id="CHEBI:49883"/>
        <note>4Fe-4S-S-AdoMet</note>
    </ligand>
</feature>
<dbReference type="CDD" id="cd01335">
    <property type="entry name" value="Radical_SAM"/>
    <property type="match status" value="1"/>
</dbReference>
<evidence type="ECO:0000256" key="6">
    <source>
        <dbReference type="ARBA" id="ARBA00022490"/>
    </source>
</evidence>
<feature type="binding site" evidence="17">
    <location>
        <position position="72"/>
    </location>
    <ligand>
        <name>[4Fe-4S] cluster</name>
        <dbReference type="ChEBI" id="CHEBI:49883"/>
        <note>4Fe-4S-S-AdoMet</note>
    </ligand>
</feature>
<evidence type="ECO:0000256" key="15">
    <source>
        <dbReference type="PIRNR" id="PIRNR000167"/>
    </source>
</evidence>
<dbReference type="InterPro" id="IPR010723">
    <property type="entry name" value="HemN_C"/>
</dbReference>
<feature type="binding site" evidence="17">
    <location>
        <position position="76"/>
    </location>
    <ligand>
        <name>[4Fe-4S] cluster</name>
        <dbReference type="ChEBI" id="CHEBI:49883"/>
        <note>4Fe-4S-S-AdoMet</note>
    </ligand>
</feature>
<dbReference type="SMART" id="SM00729">
    <property type="entry name" value="Elp3"/>
    <property type="match status" value="1"/>
</dbReference>
<evidence type="ECO:0000256" key="5">
    <source>
        <dbReference type="ARBA" id="ARBA00022485"/>
    </source>
</evidence>
<dbReference type="InterPro" id="IPR034505">
    <property type="entry name" value="Coproporphyrinogen-III_oxidase"/>
</dbReference>
<keyword evidence="6 15" id="KW-0963">Cytoplasm</keyword>
<dbReference type="Pfam" id="PF04055">
    <property type="entry name" value="Radical_SAM"/>
    <property type="match status" value="1"/>
</dbReference>
<accession>A0A1W0D7J6</accession>
<name>A0A1W0D7J6_9NEIS</name>
<dbReference type="GO" id="GO:0005737">
    <property type="term" value="C:cytoplasm"/>
    <property type="evidence" value="ECO:0007669"/>
    <property type="project" value="UniProtKB-SubCell"/>
</dbReference>